<dbReference type="RefSeq" id="WP_267990219.1">
    <property type="nucleotide sequence ID" value="NZ_JAPJZI010000001.1"/>
</dbReference>
<evidence type="ECO:0000313" key="1">
    <source>
        <dbReference type="EMBL" id="MDA5398815.1"/>
    </source>
</evidence>
<sequence>MSKHEGKTDIQARPWEIEPPEREAFYWEIEAAALEEARRRELIKRNGSPLDLGPDPTSPDAWVSLDEVYKYIRTCQKHPEIWDHMMPLDLDEDAERVSDEEFWRRSWIHDFQRWYRLKYHPEAHTLFFDQAEYVMEGYLIGEFDDLFGEAAKSKLLDISIIREKRS</sequence>
<reference evidence="1" key="1">
    <citation type="submission" date="2022-11" db="EMBL/GenBank/DDBJ databases">
        <title>Draft genome sequence of Hoeflea poritis E7-10 and Hoeflea prorocentri PM5-8, separated from scleractinian coral Porites lutea and marine dinoflagellate.</title>
        <authorList>
            <person name="Zhang G."/>
            <person name="Wei Q."/>
            <person name="Cai L."/>
        </authorList>
    </citation>
    <scope>NUCLEOTIDE SEQUENCE</scope>
    <source>
        <strain evidence="1">PM5-8</strain>
    </source>
</reference>
<dbReference type="EMBL" id="JAPJZI010000001">
    <property type="protein sequence ID" value="MDA5398815.1"/>
    <property type="molecule type" value="Genomic_DNA"/>
</dbReference>
<evidence type="ECO:0000313" key="2">
    <source>
        <dbReference type="Proteomes" id="UP001151234"/>
    </source>
</evidence>
<dbReference type="AlphaFoldDB" id="A0A9X3ZHR6"/>
<organism evidence="1 2">
    <name type="scientific">Hoeflea prorocentri</name>
    <dbReference type="NCBI Taxonomy" id="1922333"/>
    <lineage>
        <taxon>Bacteria</taxon>
        <taxon>Pseudomonadati</taxon>
        <taxon>Pseudomonadota</taxon>
        <taxon>Alphaproteobacteria</taxon>
        <taxon>Hyphomicrobiales</taxon>
        <taxon>Rhizobiaceae</taxon>
        <taxon>Hoeflea</taxon>
    </lineage>
</organism>
<keyword evidence="2" id="KW-1185">Reference proteome</keyword>
<comment type="caution">
    <text evidence="1">The sequence shown here is derived from an EMBL/GenBank/DDBJ whole genome shotgun (WGS) entry which is preliminary data.</text>
</comment>
<protein>
    <submittedName>
        <fullName evidence="1">Uncharacterized protein</fullName>
    </submittedName>
</protein>
<dbReference type="Proteomes" id="UP001151234">
    <property type="component" value="Unassembled WGS sequence"/>
</dbReference>
<accession>A0A9X3ZHR6</accession>
<gene>
    <name evidence="1" type="ORF">OQ273_09565</name>
</gene>
<name>A0A9X3ZHR6_9HYPH</name>
<proteinExistence type="predicted"/>